<dbReference type="SUPFAM" id="SSF82185">
    <property type="entry name" value="Histone H3 K4-specific methyltransferase SET7/9 N-terminal domain"/>
    <property type="match status" value="1"/>
</dbReference>
<name>A0A916UG96_9BURK</name>
<dbReference type="RefSeq" id="WP_188565777.1">
    <property type="nucleotide sequence ID" value="NZ_BMED01000002.1"/>
</dbReference>
<accession>A0A916UG96</accession>
<dbReference type="AlphaFoldDB" id="A0A916UG96"/>
<comment type="caution">
    <text evidence="2">The sequence shown here is derived from an EMBL/GenBank/DDBJ whole genome shotgun (WGS) entry which is preliminary data.</text>
</comment>
<evidence type="ECO:0000256" key="1">
    <source>
        <dbReference type="SAM" id="MobiDB-lite"/>
    </source>
</evidence>
<feature type="compositionally biased region" description="Basic and acidic residues" evidence="1">
    <location>
        <begin position="350"/>
        <end position="362"/>
    </location>
</feature>
<gene>
    <name evidence="2" type="ORF">GCM10011396_18400</name>
</gene>
<keyword evidence="3" id="KW-1185">Reference proteome</keyword>
<dbReference type="Gene3D" id="3.90.930.1">
    <property type="match status" value="2"/>
</dbReference>
<feature type="region of interest" description="Disordered" evidence="1">
    <location>
        <begin position="343"/>
        <end position="362"/>
    </location>
</feature>
<dbReference type="Proteomes" id="UP000637423">
    <property type="component" value="Unassembled WGS sequence"/>
</dbReference>
<organism evidence="2 3">
    <name type="scientific">Undibacterium terreum</name>
    <dbReference type="NCBI Taxonomy" id="1224302"/>
    <lineage>
        <taxon>Bacteria</taxon>
        <taxon>Pseudomonadati</taxon>
        <taxon>Pseudomonadota</taxon>
        <taxon>Betaproteobacteria</taxon>
        <taxon>Burkholderiales</taxon>
        <taxon>Oxalobacteraceae</taxon>
        <taxon>Undibacterium</taxon>
    </lineage>
</organism>
<reference evidence="2" key="1">
    <citation type="journal article" date="2014" name="Int. J. Syst. Evol. Microbiol.">
        <title>Complete genome sequence of Corynebacterium casei LMG S-19264T (=DSM 44701T), isolated from a smear-ripened cheese.</title>
        <authorList>
            <consortium name="US DOE Joint Genome Institute (JGI-PGF)"/>
            <person name="Walter F."/>
            <person name="Albersmeier A."/>
            <person name="Kalinowski J."/>
            <person name="Ruckert C."/>
        </authorList>
    </citation>
    <scope>NUCLEOTIDE SEQUENCE</scope>
    <source>
        <strain evidence="2">CGMCC 1.10998</strain>
    </source>
</reference>
<evidence type="ECO:0000313" key="3">
    <source>
        <dbReference type="Proteomes" id="UP000637423"/>
    </source>
</evidence>
<dbReference type="InterPro" id="IPR011652">
    <property type="entry name" value="MORN_2"/>
</dbReference>
<dbReference type="Pfam" id="PF07661">
    <property type="entry name" value="MORN_2"/>
    <property type="match status" value="3"/>
</dbReference>
<dbReference type="EMBL" id="BMED01000002">
    <property type="protein sequence ID" value="GGC71635.1"/>
    <property type="molecule type" value="Genomic_DNA"/>
</dbReference>
<evidence type="ECO:0000313" key="2">
    <source>
        <dbReference type="EMBL" id="GGC71635.1"/>
    </source>
</evidence>
<reference evidence="2" key="2">
    <citation type="submission" date="2020-09" db="EMBL/GenBank/DDBJ databases">
        <authorList>
            <person name="Sun Q."/>
            <person name="Zhou Y."/>
        </authorList>
    </citation>
    <scope>NUCLEOTIDE SEQUENCE</scope>
    <source>
        <strain evidence="2">CGMCC 1.10998</strain>
    </source>
</reference>
<sequence length="385" mass="43266">MLAKSLLFLTVCCGVLHGGEALAIQVCELDQQPIDLNNGRSTEGKTGIIRCKDKDSGVLQREQEVRSGKIMGLMRYYKEGKLATEFSTNEKGNREGIAREFAPNGQMLQEDMYVNSQKTGISKSFHPNGKLRRATFYGADTREQAYAEFNANGSIRALRCGDKALLAPLVDDATLCGFVRSPSKIDFFNDKGEVSSRAVYEAGKRVRLESLWEDGKTAQLEEITTDRRTERSFSREGIKRKEVVFKLGGKYPVRERQQDFSESGTLVSDKQWVDGELSTEKAFYLNGQLRSVSASTTNGKQRSVTVKNYYDTGTLASEESYLRMGDYQQQSIGVHKGYSQQGKLVSESTYDERGKLKHERSWDESGKLLRDDEVFEDGSRKAYAK</sequence>
<evidence type="ECO:0008006" key="4">
    <source>
        <dbReference type="Google" id="ProtNLM"/>
    </source>
</evidence>
<proteinExistence type="predicted"/>
<protein>
    <recommendedName>
        <fullName evidence="4">MORN repeat variant</fullName>
    </recommendedName>
</protein>